<gene>
    <name evidence="2" type="ORF">E4Q23_12725</name>
</gene>
<keyword evidence="1" id="KW-0732">Signal</keyword>
<keyword evidence="3" id="KW-1185">Reference proteome</keyword>
<organism evidence="2 3">
    <name type="scientific">Candidatus Accumulibacter phosphatis</name>
    <dbReference type="NCBI Taxonomy" id="327160"/>
    <lineage>
        <taxon>Bacteria</taxon>
        <taxon>Pseudomonadati</taxon>
        <taxon>Pseudomonadota</taxon>
        <taxon>Betaproteobacteria</taxon>
        <taxon>Candidatus Accumulibacter</taxon>
    </lineage>
</organism>
<dbReference type="Proteomes" id="UP000749010">
    <property type="component" value="Unassembled WGS sequence"/>
</dbReference>
<sequence length="115" mass="11312">MKKTLLLAGLLTSVLSSVAYAGGAAICVGDGVSKTVAVGEYTKRTFEAKCSANVFSHYADTNLSFGVVAGSSKGKNTFGGGTGGGGIKPMESCDSSTGCAAKVTATTAATARDSS</sequence>
<proteinExistence type="predicted"/>
<name>A0ABX1TYL0_9PROT</name>
<evidence type="ECO:0000256" key="1">
    <source>
        <dbReference type="SAM" id="SignalP"/>
    </source>
</evidence>
<dbReference type="EMBL" id="SPMY01000034">
    <property type="protein sequence ID" value="NMQ28543.1"/>
    <property type="molecule type" value="Genomic_DNA"/>
</dbReference>
<feature type="chain" id="PRO_5045342768" evidence="1">
    <location>
        <begin position="22"/>
        <end position="115"/>
    </location>
</feature>
<feature type="signal peptide" evidence="1">
    <location>
        <begin position="1"/>
        <end position="21"/>
    </location>
</feature>
<dbReference type="RefSeq" id="WP_169066993.1">
    <property type="nucleotide sequence ID" value="NZ_SPMY01000034.1"/>
</dbReference>
<reference evidence="2 3" key="1">
    <citation type="submission" date="2019-03" db="EMBL/GenBank/DDBJ databases">
        <title>Metabolic reconstructions from genomes of highly enriched 'Candidatus Accumulibacter' and 'Candidatus Competibacter' bioreactor populations.</title>
        <authorList>
            <person name="Annavajhala M.K."/>
            <person name="Welles L."/>
            <person name="Abbas B."/>
            <person name="Sorokin D."/>
            <person name="Park H."/>
            <person name="Van Loosdrecht M."/>
            <person name="Chandran K."/>
        </authorList>
    </citation>
    <scope>NUCLEOTIDE SEQUENCE [LARGE SCALE GENOMIC DNA]</scope>
    <source>
        <strain evidence="2 3">SBR_S</strain>
    </source>
</reference>
<comment type="caution">
    <text evidence="2">The sequence shown here is derived from an EMBL/GenBank/DDBJ whole genome shotgun (WGS) entry which is preliminary data.</text>
</comment>
<protein>
    <submittedName>
        <fullName evidence="2">Uncharacterized protein</fullName>
    </submittedName>
</protein>
<accession>A0ABX1TYL0</accession>
<evidence type="ECO:0000313" key="3">
    <source>
        <dbReference type="Proteomes" id="UP000749010"/>
    </source>
</evidence>
<evidence type="ECO:0000313" key="2">
    <source>
        <dbReference type="EMBL" id="NMQ28543.1"/>
    </source>
</evidence>